<dbReference type="InterPro" id="IPR006808">
    <property type="entry name" value="ATP_synth_F0_gsu_mt"/>
</dbReference>
<reference evidence="10" key="1">
    <citation type="submission" date="2018-03" db="EMBL/GenBank/DDBJ databases">
        <authorList>
            <person name="Guldener U."/>
        </authorList>
    </citation>
    <scope>NUCLEOTIDE SEQUENCE</scope>
</reference>
<gene>
    <name evidence="10" type="ORF">DNG_05000</name>
</gene>
<keyword evidence="8" id="KW-0472">Membrane</keyword>
<evidence type="ECO:0000256" key="9">
    <source>
        <dbReference type="ARBA" id="ARBA00023310"/>
    </source>
</evidence>
<dbReference type="GO" id="GO:0015078">
    <property type="term" value="F:proton transmembrane transporter activity"/>
    <property type="evidence" value="ECO:0007669"/>
    <property type="project" value="InterPro"/>
</dbReference>
<evidence type="ECO:0000256" key="6">
    <source>
        <dbReference type="ARBA" id="ARBA00023065"/>
    </source>
</evidence>
<keyword evidence="7" id="KW-0496">Mitochondrion</keyword>
<comment type="caution">
    <text evidence="10">The sequence shown here is derived from an EMBL/GenBank/DDBJ whole genome shotgun (WGS) entry which is preliminary data.</text>
</comment>
<keyword evidence="6" id="KW-0406">Ion transport</keyword>
<evidence type="ECO:0000256" key="5">
    <source>
        <dbReference type="ARBA" id="ARBA00022781"/>
    </source>
</evidence>
<evidence type="ECO:0000256" key="2">
    <source>
        <dbReference type="ARBA" id="ARBA00005699"/>
    </source>
</evidence>
<evidence type="ECO:0000256" key="4">
    <source>
        <dbReference type="ARBA" id="ARBA00022547"/>
    </source>
</evidence>
<keyword evidence="3" id="KW-0813">Transport</keyword>
<evidence type="ECO:0000256" key="8">
    <source>
        <dbReference type="ARBA" id="ARBA00023136"/>
    </source>
</evidence>
<dbReference type="GO" id="GO:0015986">
    <property type="term" value="P:proton motive force-driven ATP synthesis"/>
    <property type="evidence" value="ECO:0007669"/>
    <property type="project" value="InterPro"/>
</dbReference>
<dbReference type="AlphaFoldDB" id="A0AAE8SVW3"/>
<evidence type="ECO:0000256" key="1">
    <source>
        <dbReference type="ARBA" id="ARBA00004325"/>
    </source>
</evidence>
<keyword evidence="4" id="KW-0138">CF(0)</keyword>
<comment type="similarity">
    <text evidence="2">Belongs to the ATPase g subunit family.</text>
</comment>
<comment type="subcellular location">
    <subcellularLocation>
        <location evidence="1">Mitochondrion membrane</location>
    </subcellularLocation>
</comment>
<dbReference type="PANTHER" id="PTHR12386">
    <property type="entry name" value="ATP SYNTHASE SUBUNIT"/>
    <property type="match status" value="1"/>
</dbReference>
<name>A0AAE8SVW3_9PEZI</name>
<dbReference type="Pfam" id="PF04718">
    <property type="entry name" value="ATP-synt_G"/>
    <property type="match status" value="1"/>
</dbReference>
<keyword evidence="9" id="KW-0066">ATP synthesis</keyword>
<keyword evidence="5" id="KW-0375">Hydrogen ion transport</keyword>
<dbReference type="GO" id="GO:0031966">
    <property type="term" value="C:mitochondrial membrane"/>
    <property type="evidence" value="ECO:0007669"/>
    <property type="project" value="UniProtKB-SubCell"/>
</dbReference>
<dbReference type="Proteomes" id="UP001187682">
    <property type="component" value="Unassembled WGS sequence"/>
</dbReference>
<evidence type="ECO:0000256" key="3">
    <source>
        <dbReference type="ARBA" id="ARBA00022448"/>
    </source>
</evidence>
<organism evidence="10 11">
    <name type="scientific">Cephalotrichum gorgonifer</name>
    <dbReference type="NCBI Taxonomy" id="2041049"/>
    <lineage>
        <taxon>Eukaryota</taxon>
        <taxon>Fungi</taxon>
        <taxon>Dikarya</taxon>
        <taxon>Ascomycota</taxon>
        <taxon>Pezizomycotina</taxon>
        <taxon>Sordariomycetes</taxon>
        <taxon>Hypocreomycetidae</taxon>
        <taxon>Microascales</taxon>
        <taxon>Microascaceae</taxon>
        <taxon>Cephalotrichum</taxon>
    </lineage>
</organism>
<evidence type="ECO:0000313" key="10">
    <source>
        <dbReference type="EMBL" id="SPO02327.1"/>
    </source>
</evidence>
<protein>
    <submittedName>
        <fullName evidence="10">Related to F1F0-ATP synthase subunit G</fullName>
    </submittedName>
</protein>
<evidence type="ECO:0000256" key="7">
    <source>
        <dbReference type="ARBA" id="ARBA00023128"/>
    </source>
</evidence>
<dbReference type="EMBL" id="ONZQ02000006">
    <property type="protein sequence ID" value="SPO02327.1"/>
    <property type="molecule type" value="Genomic_DNA"/>
</dbReference>
<proteinExistence type="inferred from homology"/>
<sequence length="196" mass="20067">MLARPILRASRRTPTLTPVRFSSTGGDAAKEAAAKAKDTAGKAAEGLSRVTSAAGPAISGAAKGVAGALGKVGGRTGKVIGFVEKQIPYVVHYSKVGLELGKIVFRGQNMSPPSVSTFQSFYEAAWRSIRKPGSLVETATKSLQPAQGGLVRGVSNAQLAAAGVVAAECLGFFTVGEMIGRFKIVGYHGEPAAAAH</sequence>
<keyword evidence="11" id="KW-1185">Reference proteome</keyword>
<dbReference type="GO" id="GO:0045259">
    <property type="term" value="C:proton-transporting ATP synthase complex"/>
    <property type="evidence" value="ECO:0007669"/>
    <property type="project" value="UniProtKB-KW"/>
</dbReference>
<evidence type="ECO:0000313" key="11">
    <source>
        <dbReference type="Proteomes" id="UP001187682"/>
    </source>
</evidence>
<accession>A0AAE8SVW3</accession>